<reference evidence="1 2" key="2">
    <citation type="submission" date="2017-09" db="EMBL/GenBank/DDBJ databases">
        <title>Extensive intraspecific genome diversity in a model arbuscular mycorrhizal fungus.</title>
        <authorList>
            <person name="Chen E.C."/>
            <person name="Morin E."/>
            <person name="Beaudet D."/>
            <person name="Noel J."/>
            <person name="Ndikumana S."/>
            <person name="Charron P."/>
            <person name="St-Onge C."/>
            <person name="Giorgi J."/>
            <person name="Grigoriev I.V."/>
            <person name="Roux C."/>
            <person name="Martin F.M."/>
            <person name="Corradi N."/>
        </authorList>
    </citation>
    <scope>NUCLEOTIDE SEQUENCE [LARGE SCALE GENOMIC DNA]</scope>
    <source>
        <strain evidence="1 2">A5</strain>
    </source>
</reference>
<evidence type="ECO:0000313" key="1">
    <source>
        <dbReference type="EMBL" id="PKB97219.1"/>
    </source>
</evidence>
<sequence length="77" mass="9282">MRSNEKEMFSNKFPNKLPFNSKKLNKEEITNFNQQMIVESEWFIDRLEMCIRLVNCEKKLIGNPVHHVPIFILIQLF</sequence>
<gene>
    <name evidence="1" type="ORF">RhiirA5_433527</name>
</gene>
<evidence type="ECO:0000313" key="2">
    <source>
        <dbReference type="Proteomes" id="UP000232722"/>
    </source>
</evidence>
<dbReference type="AlphaFoldDB" id="A0A2N0NRL7"/>
<reference evidence="1 2" key="1">
    <citation type="submission" date="2016-04" db="EMBL/GenBank/DDBJ databases">
        <title>Genome analyses suggest a sexual origin of heterokaryosis in a supposedly ancient asexual fungus.</title>
        <authorList>
            <person name="Ropars J."/>
            <person name="Sedzielewska K."/>
            <person name="Noel J."/>
            <person name="Charron P."/>
            <person name="Farinelli L."/>
            <person name="Marton T."/>
            <person name="Kruger M."/>
            <person name="Pelin A."/>
            <person name="Brachmann A."/>
            <person name="Corradi N."/>
        </authorList>
    </citation>
    <scope>NUCLEOTIDE SEQUENCE [LARGE SCALE GENOMIC DNA]</scope>
    <source>
        <strain evidence="1 2">A5</strain>
    </source>
</reference>
<organism evidence="1 2">
    <name type="scientific">Rhizophagus irregularis</name>
    <dbReference type="NCBI Taxonomy" id="588596"/>
    <lineage>
        <taxon>Eukaryota</taxon>
        <taxon>Fungi</taxon>
        <taxon>Fungi incertae sedis</taxon>
        <taxon>Mucoromycota</taxon>
        <taxon>Glomeromycotina</taxon>
        <taxon>Glomeromycetes</taxon>
        <taxon>Glomerales</taxon>
        <taxon>Glomeraceae</taxon>
        <taxon>Rhizophagus</taxon>
    </lineage>
</organism>
<dbReference type="EMBL" id="LLXJ01003336">
    <property type="protein sequence ID" value="PKB97219.1"/>
    <property type="molecule type" value="Genomic_DNA"/>
</dbReference>
<protein>
    <submittedName>
        <fullName evidence="1">Uncharacterized protein</fullName>
    </submittedName>
</protein>
<proteinExistence type="predicted"/>
<comment type="caution">
    <text evidence="1">The sequence shown here is derived from an EMBL/GenBank/DDBJ whole genome shotgun (WGS) entry which is preliminary data.</text>
</comment>
<dbReference type="VEuPathDB" id="FungiDB:RhiirFUN_010411"/>
<dbReference type="VEuPathDB" id="FungiDB:RhiirA1_402333"/>
<dbReference type="Proteomes" id="UP000232722">
    <property type="component" value="Unassembled WGS sequence"/>
</dbReference>
<name>A0A2N0NRL7_9GLOM</name>
<accession>A0A2N0NRL7</accession>
<dbReference type="VEuPathDB" id="FungiDB:FUN_006512"/>